<evidence type="ECO:0000256" key="1">
    <source>
        <dbReference type="SAM" id="MobiDB-lite"/>
    </source>
</evidence>
<protein>
    <submittedName>
        <fullName evidence="2">Uncharacterized protein</fullName>
    </submittedName>
</protein>
<dbReference type="AlphaFoldDB" id="E6Q163"/>
<reference evidence="2" key="1">
    <citation type="submission" date="2009-10" db="EMBL/GenBank/DDBJ databases">
        <title>Diversity of trophic interactions inside an arsenic-rich microbial ecosystem.</title>
        <authorList>
            <person name="Bertin P.N."/>
            <person name="Heinrich-Salmeron A."/>
            <person name="Pelletier E."/>
            <person name="Goulhen-Chollet F."/>
            <person name="Arsene-Ploetze F."/>
            <person name="Gallien S."/>
            <person name="Calteau A."/>
            <person name="Vallenet D."/>
            <person name="Casiot C."/>
            <person name="Chane-Woon-Ming B."/>
            <person name="Giloteaux L."/>
            <person name="Barakat M."/>
            <person name="Bonnefoy V."/>
            <person name="Bruneel O."/>
            <person name="Chandler M."/>
            <person name="Cleiss J."/>
            <person name="Duran R."/>
            <person name="Elbaz-Poulichet F."/>
            <person name="Fonknechten N."/>
            <person name="Lauga B."/>
            <person name="Mornico D."/>
            <person name="Ortet P."/>
            <person name="Schaeffer C."/>
            <person name="Siguier P."/>
            <person name="Alexander Thil Smith A."/>
            <person name="Van Dorsselaer A."/>
            <person name="Weissenbach J."/>
            <person name="Medigue C."/>
            <person name="Le Paslier D."/>
        </authorList>
    </citation>
    <scope>NUCLEOTIDE SEQUENCE</scope>
</reference>
<feature type="region of interest" description="Disordered" evidence="1">
    <location>
        <begin position="1"/>
        <end position="28"/>
    </location>
</feature>
<evidence type="ECO:0000313" key="2">
    <source>
        <dbReference type="EMBL" id="CBI00923.1"/>
    </source>
</evidence>
<dbReference type="EMBL" id="CABO01000008">
    <property type="protein sequence ID" value="CBI00923.1"/>
    <property type="molecule type" value="Genomic_DNA"/>
</dbReference>
<comment type="caution">
    <text evidence="2">The sequence shown here is derived from an EMBL/GenBank/DDBJ whole genome shotgun (WGS) entry which is preliminary data.</text>
</comment>
<name>E6Q163_9ZZZZ</name>
<sequence>MSVNRASPSQTETSRLPQSSGGVSHCGSHLAAAIVASRREVEAVRVHDLRPSGDEVVDEFALIGHSETRRIAEFFAHPTRARARERFRALLDTESGNDAP</sequence>
<organism evidence="2">
    <name type="scientific">mine drainage metagenome</name>
    <dbReference type="NCBI Taxonomy" id="410659"/>
    <lineage>
        <taxon>unclassified sequences</taxon>
        <taxon>metagenomes</taxon>
        <taxon>ecological metagenomes</taxon>
    </lineage>
</organism>
<feature type="compositionally biased region" description="Polar residues" evidence="1">
    <location>
        <begin position="1"/>
        <end position="22"/>
    </location>
</feature>
<gene>
    <name evidence="2" type="ORF">CARN4_0272</name>
</gene>
<accession>E6Q163</accession>
<proteinExistence type="predicted"/>